<keyword evidence="1" id="KW-0489">Methyltransferase</keyword>
<name>L8JTW4_9BACT</name>
<dbReference type="PANTHER" id="PTHR46111:SF2">
    <property type="entry name" value="SAM-DEPENDENT METHYLTRANSFERASE"/>
    <property type="match status" value="1"/>
</dbReference>
<dbReference type="OrthoDB" id="7061662at2"/>
<dbReference type="GO" id="GO:0032259">
    <property type="term" value="P:methylation"/>
    <property type="evidence" value="ECO:0007669"/>
    <property type="project" value="UniProtKB-KW"/>
</dbReference>
<keyword evidence="1" id="KW-0808">Transferase</keyword>
<sequence>MQNGNLYLIPTVIAENQTDVIPEQVRHVVKHTEYFLVENLRTARRYVSSLKLGITIEDLHFDVLDKNTLPADLEKLMRPVFEGKNIGILSESGCPGIADPGSVAVKYAHAHRVRVIPLVGPSSIFLSLMASGFSGQSFVFHGYLPIEKRELEHIVKQIEVDSRKKSQTQIFIEAPYRNNNLLENLTRFCHPDTMLCVAKDISGQDEFIRSAKIREWKNTKVDLHKVPTVFLLYAGE</sequence>
<dbReference type="Gene3D" id="3.40.1010.10">
    <property type="entry name" value="Cobalt-precorrin-4 Transmethylase, Domain 1"/>
    <property type="match status" value="1"/>
</dbReference>
<dbReference type="PANTHER" id="PTHR46111">
    <property type="entry name" value="RIBOSOMAL RNA SMALL SUBUNIT METHYLTRANSFERASE I"/>
    <property type="match status" value="1"/>
</dbReference>
<dbReference type="PIRSF" id="PIRSF005917">
    <property type="entry name" value="MTase_YraL"/>
    <property type="match status" value="1"/>
</dbReference>
<evidence type="ECO:0000313" key="1">
    <source>
        <dbReference type="EMBL" id="ELR70732.1"/>
    </source>
</evidence>
<evidence type="ECO:0000313" key="2">
    <source>
        <dbReference type="Proteomes" id="UP000011135"/>
    </source>
</evidence>
<organism evidence="1 2">
    <name type="scientific">Fulvivirga imtechensis AK7</name>
    <dbReference type="NCBI Taxonomy" id="1237149"/>
    <lineage>
        <taxon>Bacteria</taxon>
        <taxon>Pseudomonadati</taxon>
        <taxon>Bacteroidota</taxon>
        <taxon>Cytophagia</taxon>
        <taxon>Cytophagales</taxon>
        <taxon>Fulvivirgaceae</taxon>
        <taxon>Fulvivirga</taxon>
    </lineage>
</organism>
<dbReference type="SUPFAM" id="SSF53790">
    <property type="entry name" value="Tetrapyrrole methylase"/>
    <property type="match status" value="1"/>
</dbReference>
<dbReference type="Gene3D" id="3.30.950.10">
    <property type="entry name" value="Methyltransferase, Cobalt-precorrin-4 Transmethylase, Domain 2"/>
    <property type="match status" value="1"/>
</dbReference>
<dbReference type="InterPro" id="IPR014776">
    <property type="entry name" value="4pyrrole_Mease_sub2"/>
</dbReference>
<dbReference type="InterPro" id="IPR008189">
    <property type="entry name" value="rRNA_ssu_MeTfrase_I"/>
</dbReference>
<dbReference type="GO" id="GO:0008168">
    <property type="term" value="F:methyltransferase activity"/>
    <property type="evidence" value="ECO:0007669"/>
    <property type="project" value="UniProtKB-KW"/>
</dbReference>
<dbReference type="eggNOG" id="COG0313">
    <property type="taxonomic scope" value="Bacteria"/>
</dbReference>
<gene>
    <name evidence="1" type="ORF">C900_03505</name>
</gene>
<reference evidence="1 2" key="1">
    <citation type="submission" date="2012-12" db="EMBL/GenBank/DDBJ databases">
        <title>Genome assembly of Fulvivirga imtechensis AK7.</title>
        <authorList>
            <person name="Nupur N."/>
            <person name="Khatri I."/>
            <person name="Kumar R."/>
            <person name="Subramanian S."/>
            <person name="Pinnaka A."/>
        </authorList>
    </citation>
    <scope>NUCLEOTIDE SEQUENCE [LARGE SCALE GENOMIC DNA]</scope>
    <source>
        <strain evidence="1 2">AK7</strain>
    </source>
</reference>
<protein>
    <submittedName>
        <fullName evidence="1">Tetrapyrrole (Corrin-Porphyrin) methylase family protein</fullName>
    </submittedName>
</protein>
<proteinExistence type="predicted"/>
<comment type="caution">
    <text evidence="1">The sequence shown here is derived from an EMBL/GenBank/DDBJ whole genome shotgun (WGS) entry which is preliminary data.</text>
</comment>
<dbReference type="Proteomes" id="UP000011135">
    <property type="component" value="Unassembled WGS sequence"/>
</dbReference>
<dbReference type="STRING" id="1237149.C900_03505"/>
<keyword evidence="2" id="KW-1185">Reference proteome</keyword>
<dbReference type="InterPro" id="IPR014777">
    <property type="entry name" value="4pyrrole_Mease_sub1"/>
</dbReference>
<dbReference type="RefSeq" id="WP_009580881.1">
    <property type="nucleotide sequence ID" value="NZ_AMZN01000050.1"/>
</dbReference>
<dbReference type="CDD" id="cd11649">
    <property type="entry name" value="RsmI_like"/>
    <property type="match status" value="1"/>
</dbReference>
<accession>L8JTW4</accession>
<dbReference type="AlphaFoldDB" id="L8JTW4"/>
<dbReference type="EMBL" id="AMZN01000050">
    <property type="protein sequence ID" value="ELR70732.1"/>
    <property type="molecule type" value="Genomic_DNA"/>
</dbReference>
<dbReference type="InterPro" id="IPR035996">
    <property type="entry name" value="4pyrrol_Methylase_sf"/>
</dbReference>